<reference evidence="2" key="1">
    <citation type="submission" date="2016-01" db="EMBL/GenBank/DDBJ databases">
        <authorList>
            <person name="Peeters C."/>
        </authorList>
    </citation>
    <scope>NUCLEOTIDE SEQUENCE [LARGE SCALE GENOMIC DNA]</scope>
    <source>
        <strain evidence="2">LMG 29317</strain>
    </source>
</reference>
<evidence type="ECO:0000256" key="1">
    <source>
        <dbReference type="SAM" id="MobiDB-lite"/>
    </source>
</evidence>
<evidence type="ECO:0000313" key="3">
    <source>
        <dbReference type="Proteomes" id="UP000055019"/>
    </source>
</evidence>
<gene>
    <name evidence="2" type="ORF">AWB74_02933</name>
</gene>
<evidence type="ECO:0000313" key="2">
    <source>
        <dbReference type="EMBL" id="SAL59838.1"/>
    </source>
</evidence>
<dbReference type="Proteomes" id="UP000055019">
    <property type="component" value="Unassembled WGS sequence"/>
</dbReference>
<sequence length="86" mass="9086">MPGSCSSGLRSRPFIAGGMMRVNGFDVSSMKSRKPASIQLITPSTRAAKGSGRRRANAAMAIIHKVSSSPQSSSEPSWPPQTAVKR</sequence>
<comment type="caution">
    <text evidence="2">The sequence shown here is derived from an EMBL/GenBank/DDBJ whole genome shotgun (WGS) entry which is preliminary data.</text>
</comment>
<dbReference type="AlphaFoldDB" id="A0A158ITF1"/>
<accession>A0A158ITF1</accession>
<feature type="compositionally biased region" description="Low complexity" evidence="1">
    <location>
        <begin position="67"/>
        <end position="76"/>
    </location>
</feature>
<organism evidence="2 3">
    <name type="scientific">Caballeronia arvi</name>
    <dbReference type="NCBI Taxonomy" id="1777135"/>
    <lineage>
        <taxon>Bacteria</taxon>
        <taxon>Pseudomonadati</taxon>
        <taxon>Pseudomonadota</taxon>
        <taxon>Betaproteobacteria</taxon>
        <taxon>Burkholderiales</taxon>
        <taxon>Burkholderiaceae</taxon>
        <taxon>Caballeronia</taxon>
    </lineage>
</organism>
<feature type="region of interest" description="Disordered" evidence="1">
    <location>
        <begin position="65"/>
        <end position="86"/>
    </location>
</feature>
<name>A0A158ITF1_9BURK</name>
<dbReference type="EMBL" id="FCOM02000010">
    <property type="protein sequence ID" value="SAL59838.1"/>
    <property type="molecule type" value="Genomic_DNA"/>
</dbReference>
<keyword evidence="3" id="KW-1185">Reference proteome</keyword>
<protein>
    <submittedName>
        <fullName evidence="2">Uncharacterized protein</fullName>
    </submittedName>
</protein>
<proteinExistence type="predicted"/>